<proteinExistence type="predicted"/>
<dbReference type="GO" id="GO:0051536">
    <property type="term" value="F:iron-sulfur cluster binding"/>
    <property type="evidence" value="ECO:0007669"/>
    <property type="project" value="UniProtKB-KW"/>
</dbReference>
<comment type="cofactor">
    <cofactor evidence="5">
        <name>[4Fe-4S] cluster</name>
        <dbReference type="ChEBI" id="CHEBI:49883"/>
    </cofactor>
    <text evidence="5">Binds 1 [4Fe-4S] cluster. The cluster is coordinated with 3 cysteines and an exchangeable S-adenosyl-L-methionine.</text>
</comment>
<evidence type="ECO:0000256" key="2">
    <source>
        <dbReference type="ARBA" id="ARBA00022723"/>
    </source>
</evidence>
<dbReference type="PANTHER" id="PTHR43075:SF1">
    <property type="entry name" value="FORMATE LYASE ACTIVATING ENZYME, PUTATIVE (AFU_ORTHOLOGUE AFUA_2G15630)-RELATED"/>
    <property type="match status" value="1"/>
</dbReference>
<dbReference type="GO" id="GO:0003824">
    <property type="term" value="F:catalytic activity"/>
    <property type="evidence" value="ECO:0007669"/>
    <property type="project" value="InterPro"/>
</dbReference>
<reference evidence="7 8" key="1">
    <citation type="journal article" date="2019" name="Gut">
        <title>Antibiotics-induced monodominance of a novel gut bacterial order.</title>
        <authorList>
            <person name="Hildebrand F."/>
            <person name="Moitinho-Silva L."/>
            <person name="Blasche S."/>
            <person name="Jahn M.T."/>
            <person name="Gossmann T.I."/>
            <person name="Heuerta-Cepas J."/>
            <person name="Hercog R."/>
            <person name="Luetge M."/>
            <person name="Bahram M."/>
            <person name="Pryszlak A."/>
            <person name="Alves R.J."/>
            <person name="Waszak S.M."/>
            <person name="Zhu A."/>
            <person name="Ye L."/>
            <person name="Costea P.I."/>
            <person name="Aalvink S."/>
            <person name="Belzer C."/>
            <person name="Forslund S.K."/>
            <person name="Sunagawa S."/>
            <person name="Hentschel U."/>
            <person name="Merten C."/>
            <person name="Patil K.R."/>
            <person name="Benes V."/>
            <person name="Bork P."/>
        </authorList>
    </citation>
    <scope>NUCLEOTIDE SEQUENCE [LARGE SCALE GENOMIC DNA]</scope>
    <source>
        <strain evidence="7 8">HDS1380</strain>
    </source>
</reference>
<feature type="binding site" evidence="5">
    <location>
        <position position="58"/>
    </location>
    <ligand>
        <name>[4Fe-4S] cluster</name>
        <dbReference type="ChEBI" id="CHEBI:49883"/>
        <note>4Fe-4S-S-AdoMet</note>
    </ligand>
</feature>
<dbReference type="EMBL" id="SDOZ01000002">
    <property type="protein sequence ID" value="RXZ62002.1"/>
    <property type="molecule type" value="Genomic_DNA"/>
</dbReference>
<dbReference type="Pfam" id="PF04055">
    <property type="entry name" value="Radical_SAM"/>
    <property type="match status" value="1"/>
</dbReference>
<dbReference type="OrthoDB" id="9781783at2"/>
<dbReference type="SFLD" id="SFLDG01099">
    <property type="entry name" value="Uncharacterised_Radical_SAM_Su"/>
    <property type="match status" value="1"/>
</dbReference>
<dbReference type="Gene3D" id="3.20.20.70">
    <property type="entry name" value="Aldolase class I"/>
    <property type="match status" value="1"/>
</dbReference>
<dbReference type="CDD" id="cd01335">
    <property type="entry name" value="Radical_SAM"/>
    <property type="match status" value="1"/>
</dbReference>
<feature type="binding site" evidence="5">
    <location>
        <position position="62"/>
    </location>
    <ligand>
        <name>[4Fe-4S] cluster</name>
        <dbReference type="ChEBI" id="CHEBI:49883"/>
        <note>4Fe-4S-S-AdoMet</note>
    </ligand>
</feature>
<comment type="caution">
    <text evidence="7">The sequence shown here is derived from an EMBL/GenBank/DDBJ whole genome shotgun (WGS) entry which is preliminary data.</text>
</comment>
<dbReference type="SUPFAM" id="SSF102114">
    <property type="entry name" value="Radical SAM enzymes"/>
    <property type="match status" value="1"/>
</dbReference>
<gene>
    <name evidence="7" type="ORF">ESZ91_06325</name>
</gene>
<dbReference type="PANTHER" id="PTHR43075">
    <property type="entry name" value="FORMATE LYASE ACTIVATING ENZYME, PUTATIVE (AFU_ORTHOLOGUE AFUA_2G15630)-RELATED"/>
    <property type="match status" value="1"/>
</dbReference>
<protein>
    <submittedName>
        <fullName evidence="7">Radical SAM protein</fullName>
    </submittedName>
</protein>
<dbReference type="InterPro" id="IPR040085">
    <property type="entry name" value="MJ0674-like"/>
</dbReference>
<dbReference type="RefSeq" id="WP_129225244.1">
    <property type="nucleotide sequence ID" value="NZ_SDOZ01000002.1"/>
</dbReference>
<evidence type="ECO:0000256" key="4">
    <source>
        <dbReference type="ARBA" id="ARBA00023014"/>
    </source>
</evidence>
<keyword evidence="4 5" id="KW-0411">Iron-sulfur</keyword>
<dbReference type="InterPro" id="IPR016431">
    <property type="entry name" value="Pyrv-formate_lyase-activ_prd"/>
</dbReference>
<organism evidence="7 8">
    <name type="scientific">Candidatus Borkfalkia ceftriaxoniphila</name>
    <dbReference type="NCBI Taxonomy" id="2508949"/>
    <lineage>
        <taxon>Bacteria</taxon>
        <taxon>Bacillati</taxon>
        <taxon>Bacillota</taxon>
        <taxon>Clostridia</taxon>
        <taxon>Christensenellales</taxon>
        <taxon>Christensenellaceae</taxon>
        <taxon>Candidatus Borkfalkia</taxon>
    </lineage>
</organism>
<keyword evidence="1 5" id="KW-0949">S-adenosyl-L-methionine</keyword>
<sequence>METGCSLCPVSCGADRKTEDGACGGGNQMKIAKYGLHFYEEPCISYRNGSGAIFFCGCSLRCAFCQNFELSRNLRGKEIGAKDLAAIFQELEERGAENINLVTAGHYIPQILKAFALYRPKIPVVYNTHSYEKIEALRAIDPFIDVYLPDLKYFSPKISLRYTGKANYFEYASRAVEFMMEKPLDMRAGKMFSGCIVRHLILPLCSNDSLEIVRWFFAHTGDAYFSLMGQYTPYGDIAAFPELNRRITRREYDKVANLVCAQNSDRIFLQQLSSADEKYIPDWDF</sequence>
<evidence type="ECO:0000256" key="5">
    <source>
        <dbReference type="PIRSR" id="PIRSR004869-50"/>
    </source>
</evidence>
<keyword evidence="2 5" id="KW-0479">Metal-binding</keyword>
<evidence type="ECO:0000313" key="8">
    <source>
        <dbReference type="Proteomes" id="UP000291269"/>
    </source>
</evidence>
<dbReference type="InterPro" id="IPR058240">
    <property type="entry name" value="rSAM_sf"/>
</dbReference>
<feature type="binding site" evidence="5">
    <location>
        <position position="65"/>
    </location>
    <ligand>
        <name>[4Fe-4S] cluster</name>
        <dbReference type="ChEBI" id="CHEBI:49883"/>
        <note>4Fe-4S-S-AdoMet</note>
    </ligand>
</feature>
<dbReference type="AlphaFoldDB" id="A0A4Q2KEU8"/>
<dbReference type="GO" id="GO:0046872">
    <property type="term" value="F:metal ion binding"/>
    <property type="evidence" value="ECO:0007669"/>
    <property type="project" value="UniProtKB-KW"/>
</dbReference>
<evidence type="ECO:0000256" key="1">
    <source>
        <dbReference type="ARBA" id="ARBA00022691"/>
    </source>
</evidence>
<evidence type="ECO:0000259" key="6">
    <source>
        <dbReference type="Pfam" id="PF04055"/>
    </source>
</evidence>
<dbReference type="PIRSF" id="PIRSF004869">
    <property type="entry name" value="PflX_prd"/>
    <property type="match status" value="1"/>
</dbReference>
<keyword evidence="3 5" id="KW-0408">Iron</keyword>
<evidence type="ECO:0000256" key="3">
    <source>
        <dbReference type="ARBA" id="ARBA00023004"/>
    </source>
</evidence>
<dbReference type="InterPro" id="IPR013785">
    <property type="entry name" value="Aldolase_TIM"/>
</dbReference>
<name>A0A4Q2KEU8_9FIRM</name>
<dbReference type="SFLD" id="SFLDS00029">
    <property type="entry name" value="Radical_SAM"/>
    <property type="match status" value="1"/>
</dbReference>
<dbReference type="InterPro" id="IPR007197">
    <property type="entry name" value="rSAM"/>
</dbReference>
<evidence type="ECO:0000313" key="7">
    <source>
        <dbReference type="EMBL" id="RXZ62002.1"/>
    </source>
</evidence>
<accession>A0A4Q2KEU8</accession>
<keyword evidence="8" id="KW-1185">Reference proteome</keyword>
<feature type="domain" description="Radical SAM core" evidence="6">
    <location>
        <begin position="53"/>
        <end position="181"/>
    </location>
</feature>
<dbReference type="Proteomes" id="UP000291269">
    <property type="component" value="Unassembled WGS sequence"/>
</dbReference>